<evidence type="ECO:0000256" key="4">
    <source>
        <dbReference type="ARBA" id="ARBA00023004"/>
    </source>
</evidence>
<dbReference type="RefSeq" id="WP_173276925.1">
    <property type="nucleotide sequence ID" value="NZ_KM017071.1"/>
</dbReference>
<reference evidence="7" key="1">
    <citation type="submission" date="2014-06" db="EMBL/GenBank/DDBJ databases">
        <title>Molecular and ecological studies on carbamate pesticide degrading bacteria isolated from agricultural soils.</title>
        <authorList>
            <person name="Kim D.-U."/>
            <person name="Ka J.-O."/>
        </authorList>
    </citation>
    <scope>NUCLEOTIDE SEQUENCE</scope>
    <source>
        <strain evidence="7">JE1</strain>
        <plasmid evidence="7">pJE1</plasmid>
    </source>
</reference>
<evidence type="ECO:0000256" key="5">
    <source>
        <dbReference type="ARBA" id="ARBA00023014"/>
    </source>
</evidence>
<evidence type="ECO:0000259" key="6">
    <source>
        <dbReference type="PROSITE" id="PS51296"/>
    </source>
</evidence>
<dbReference type="Gene3D" id="2.102.10.10">
    <property type="entry name" value="Rieske [2Fe-2S] iron-sulphur domain"/>
    <property type="match status" value="1"/>
</dbReference>
<dbReference type="CDD" id="cd08878">
    <property type="entry name" value="RHO_alpha_C_DMO-like"/>
    <property type="match status" value="1"/>
</dbReference>
<keyword evidence="7" id="KW-0614">Plasmid</keyword>
<dbReference type="InterPro" id="IPR044043">
    <property type="entry name" value="VanA_C_cat"/>
</dbReference>
<dbReference type="Gene3D" id="3.90.380.10">
    <property type="entry name" value="Naphthalene 1,2-dioxygenase Alpha Subunit, Chain A, domain 1"/>
    <property type="match status" value="1"/>
</dbReference>
<dbReference type="PROSITE" id="PS51296">
    <property type="entry name" value="RIESKE"/>
    <property type="match status" value="1"/>
</dbReference>
<name>A0A0D5A0A7_9SPHN</name>
<keyword evidence="7" id="KW-0489">Methyltransferase</keyword>
<dbReference type="Pfam" id="PF00355">
    <property type="entry name" value="Rieske"/>
    <property type="match status" value="1"/>
</dbReference>
<sequence length="350" mass="38865">MNFLKNAWYAAGWPDELNDGKLVGRRFLNEPVVMFRKSDGTVAAMGDRCPHRFAPLHLGRHVGDGVQCGYHGLEFGADGRCMRNPHGGGTLPNASVPTYPLAEKHGVLWIWMGDATKADESLISDSFAFVADEKRAHIKGYLHIEANYMLLVDNLMDLSHGLYLHAGSLSNRDMQDNFELKTRVEGDVISSEREQPNIEPPAIWVPALPPEAARIDYFSYNEWQKPSNVIHPVGCRRVGKPEGVDGGVSSRSAHMFTPETDTSSHYFYSNSRDYGVDSQEADARIRKMLATAFGGEDKPMIEAQQKMVGNVDLMALRPVILPSDKPAVMVRRRLAQLIAEEQRNASSEAA</sequence>
<dbReference type="EC" id="1.14.13.82" evidence="7"/>
<keyword evidence="4" id="KW-0408">Iron</keyword>
<dbReference type="GO" id="GO:0051537">
    <property type="term" value="F:2 iron, 2 sulfur cluster binding"/>
    <property type="evidence" value="ECO:0007669"/>
    <property type="project" value="UniProtKB-KW"/>
</dbReference>
<dbReference type="PANTHER" id="PTHR21266">
    <property type="entry name" value="IRON-SULFUR DOMAIN CONTAINING PROTEIN"/>
    <property type="match status" value="1"/>
</dbReference>
<dbReference type="EMBL" id="KM017071">
    <property type="protein sequence ID" value="AJW29591.1"/>
    <property type="molecule type" value="Genomic_DNA"/>
</dbReference>
<evidence type="ECO:0000256" key="3">
    <source>
        <dbReference type="ARBA" id="ARBA00023002"/>
    </source>
</evidence>
<dbReference type="SUPFAM" id="SSF55961">
    <property type="entry name" value="Bet v1-like"/>
    <property type="match status" value="1"/>
</dbReference>
<keyword evidence="3 7" id="KW-0560">Oxidoreductase</keyword>
<dbReference type="InterPro" id="IPR036922">
    <property type="entry name" value="Rieske_2Fe-2S_sf"/>
</dbReference>
<dbReference type="GO" id="GO:0046872">
    <property type="term" value="F:metal ion binding"/>
    <property type="evidence" value="ECO:0007669"/>
    <property type="project" value="UniProtKB-KW"/>
</dbReference>
<evidence type="ECO:0000256" key="2">
    <source>
        <dbReference type="ARBA" id="ARBA00022723"/>
    </source>
</evidence>
<evidence type="ECO:0000256" key="1">
    <source>
        <dbReference type="ARBA" id="ARBA00022714"/>
    </source>
</evidence>
<organism evidence="7">
    <name type="scientific">Sphingomonas sp. JE1</name>
    <dbReference type="NCBI Taxonomy" id="1628059"/>
    <lineage>
        <taxon>Bacteria</taxon>
        <taxon>Pseudomonadati</taxon>
        <taxon>Pseudomonadota</taxon>
        <taxon>Alphaproteobacteria</taxon>
        <taxon>Sphingomonadales</taxon>
        <taxon>Sphingomonadaceae</taxon>
        <taxon>Sphingomonas</taxon>
    </lineage>
</organism>
<dbReference type="PANTHER" id="PTHR21266:SF60">
    <property type="entry name" value="3-KETOSTEROID-9-ALPHA-MONOOXYGENASE, OXYGENASE COMPONENT"/>
    <property type="match status" value="1"/>
</dbReference>
<accession>A0A0D5A0A7</accession>
<dbReference type="GO" id="GO:0018489">
    <property type="term" value="F:vanillate monooxygenase activity"/>
    <property type="evidence" value="ECO:0007669"/>
    <property type="project" value="UniProtKB-EC"/>
</dbReference>
<keyword evidence="5" id="KW-0411">Iron-sulfur</keyword>
<dbReference type="GO" id="GO:0032259">
    <property type="term" value="P:methylation"/>
    <property type="evidence" value="ECO:0007669"/>
    <property type="project" value="UniProtKB-KW"/>
</dbReference>
<feature type="domain" description="Rieske" evidence="6">
    <location>
        <begin position="8"/>
        <end position="110"/>
    </location>
</feature>
<proteinExistence type="predicted"/>
<keyword evidence="1" id="KW-0001">2Fe-2S</keyword>
<keyword evidence="2" id="KW-0479">Metal-binding</keyword>
<dbReference type="Pfam" id="PF19112">
    <property type="entry name" value="VanA_C"/>
    <property type="match status" value="1"/>
</dbReference>
<gene>
    <name evidence="7" type="ORF">pJE1_169</name>
</gene>
<dbReference type="InterPro" id="IPR050584">
    <property type="entry name" value="Cholesterol_7-desaturase"/>
</dbReference>
<protein>
    <submittedName>
        <fullName evidence="7">Vanillate O-demethylase oxygenase subunit</fullName>
        <ecNumber evidence="7">1.14.13.82</ecNumber>
    </submittedName>
</protein>
<keyword evidence="7" id="KW-0808">Transferase</keyword>
<dbReference type="AlphaFoldDB" id="A0A0D5A0A7"/>
<evidence type="ECO:0000313" key="7">
    <source>
        <dbReference type="EMBL" id="AJW29591.1"/>
    </source>
</evidence>
<dbReference type="InterPro" id="IPR017941">
    <property type="entry name" value="Rieske_2Fe-2S"/>
</dbReference>
<dbReference type="GO" id="GO:0008168">
    <property type="term" value="F:methyltransferase activity"/>
    <property type="evidence" value="ECO:0007669"/>
    <property type="project" value="UniProtKB-KW"/>
</dbReference>
<geneLocation type="plasmid" evidence="7">
    <name>pJE1</name>
</geneLocation>
<dbReference type="SUPFAM" id="SSF50022">
    <property type="entry name" value="ISP domain"/>
    <property type="match status" value="1"/>
</dbReference>